<comment type="subcellular location">
    <subcellularLocation>
        <location evidence="1">Golgi apparatus membrane</location>
        <topology evidence="1">Peripheral membrane protein</topology>
    </subcellularLocation>
</comment>
<evidence type="ECO:0000256" key="1">
    <source>
        <dbReference type="ARBA" id="ARBA00004395"/>
    </source>
</evidence>
<keyword evidence="6" id="KW-0333">Golgi apparatus</keyword>
<sequence length="759" mass="87252">MYEDSWYSFQPEEKPKKDELVHHHHRRESLLKQANGSAQISESSAPVLELFEDSVVPKGPPKATLARRAKSYSDFYHVARSYIRKEVAQQELRDPFEISEHKINDVPFEARYDQIEESLLDASQEMFQLYKEQLVLAEQHLDNLCGDTTSALDLLATLSDSFKAVDSQTTAFQSQCEGLLTEQKRLRTLADEVGIDLQYYGYLEPLTRRLNAPGAGRLIKAADFVEILTNLNSCIEFMDQHPGYRDSATYKTRYVSLLDKALDLVYVAVSKSLRDISDSVSKQLNTADSNETKEYALLYGSYENVLNDLGDQVETILTSAEFAFRDEIGTRPYESSYNHLFDQTLDEWIRSRSAVTTVIQKNLQKFAAGQQTKQKSSPTQRISDTDFQSLARRCIQYVFEMCDNERKLLERVFLNGPLQALYSTRGPQYVEKLEQNRILHITSLYNFLKPHLASGTMHQARDLVSWVETMYMVDAYDEVENGRRYSIKEDSERYLRQLAEVLLNEHLWDFQDSLFLAAANELQTFKPSSENLKVNGASATPSLADKVADPQTLAGLGLTKAYPTVKVAVNLLVMYNDNKFERPPQRREKMGNVLYEIVHQTTESLQRAATIIKRETNIMDAQIFLIKNLILIENLFLTHEIPDSVRQSPEFDFSPIWTTIRELQDRRQLLNPLAYFTPLLQGKLLPAVKEQLLDARKELERVLVQQITAFTKHWQSRLRDKNTKKGGKNAADELEILLEKSFDDETTRNALLKMIYSEE</sequence>
<evidence type="ECO:0000256" key="3">
    <source>
        <dbReference type="ARBA" id="ARBA00020976"/>
    </source>
</evidence>
<dbReference type="InterPro" id="IPR048320">
    <property type="entry name" value="COG3_N"/>
</dbReference>
<reference evidence="11 12" key="1">
    <citation type="submission" date="2024-06" db="EMBL/GenBank/DDBJ databases">
        <title>Complete genome of Phlyctema vagabunda strain 19-DSS-EL-015.</title>
        <authorList>
            <person name="Fiorenzani C."/>
        </authorList>
    </citation>
    <scope>NUCLEOTIDE SEQUENCE [LARGE SCALE GENOMIC DNA]</scope>
    <source>
        <strain evidence="11 12">19-DSS-EL-015</strain>
    </source>
</reference>
<keyword evidence="12" id="KW-1185">Reference proteome</keyword>
<protein>
    <recommendedName>
        <fullName evidence="3">Conserved oligomeric Golgi complex subunit 3</fullName>
    </recommendedName>
    <alternativeName>
        <fullName evidence="8">Component of oligomeric Golgi complex 3</fullName>
    </alternativeName>
</protein>
<evidence type="ECO:0000256" key="7">
    <source>
        <dbReference type="ARBA" id="ARBA00023136"/>
    </source>
</evidence>
<accession>A0ABR4PSF2</accession>
<evidence type="ECO:0000256" key="4">
    <source>
        <dbReference type="ARBA" id="ARBA00022448"/>
    </source>
</evidence>
<feature type="domain" description="Conserved oligomeric Golgi complex subunit 3 C-terminal" evidence="10">
    <location>
        <begin position="295"/>
        <end position="656"/>
    </location>
</feature>
<evidence type="ECO:0000256" key="8">
    <source>
        <dbReference type="ARBA" id="ARBA00031339"/>
    </source>
</evidence>
<dbReference type="Proteomes" id="UP001629113">
    <property type="component" value="Unassembled WGS sequence"/>
</dbReference>
<evidence type="ECO:0000259" key="9">
    <source>
        <dbReference type="Pfam" id="PF04136"/>
    </source>
</evidence>
<dbReference type="PANTHER" id="PTHR13302:SF8">
    <property type="entry name" value="CONSERVED OLIGOMERIC GOLGI COMPLEX SUBUNIT 3"/>
    <property type="match status" value="1"/>
</dbReference>
<keyword evidence="4" id="KW-0813">Transport</keyword>
<keyword evidence="7" id="KW-0472">Membrane</keyword>
<feature type="domain" description="Conserved oligomeric Golgi complex subunit 3 N-terminal" evidence="9">
    <location>
        <begin position="130"/>
        <end position="274"/>
    </location>
</feature>
<comment type="similarity">
    <text evidence="2">Belongs to the COG3 family.</text>
</comment>
<gene>
    <name evidence="11" type="ORF">PVAG01_03090</name>
</gene>
<dbReference type="Pfam" id="PF04136">
    <property type="entry name" value="COG3_N"/>
    <property type="match status" value="1"/>
</dbReference>
<keyword evidence="5" id="KW-0653">Protein transport</keyword>
<name>A0ABR4PSF2_9HELO</name>
<evidence type="ECO:0000256" key="6">
    <source>
        <dbReference type="ARBA" id="ARBA00023034"/>
    </source>
</evidence>
<proteinExistence type="inferred from homology"/>
<evidence type="ECO:0000256" key="2">
    <source>
        <dbReference type="ARBA" id="ARBA00009936"/>
    </source>
</evidence>
<dbReference type="PANTHER" id="PTHR13302">
    <property type="entry name" value="CONSERVED OLIGOMERIC GOLGI COMPLEX COMPONENT 3"/>
    <property type="match status" value="1"/>
</dbReference>
<organism evidence="11 12">
    <name type="scientific">Phlyctema vagabunda</name>
    <dbReference type="NCBI Taxonomy" id="108571"/>
    <lineage>
        <taxon>Eukaryota</taxon>
        <taxon>Fungi</taxon>
        <taxon>Dikarya</taxon>
        <taxon>Ascomycota</taxon>
        <taxon>Pezizomycotina</taxon>
        <taxon>Leotiomycetes</taxon>
        <taxon>Helotiales</taxon>
        <taxon>Dermateaceae</taxon>
        <taxon>Phlyctema</taxon>
    </lineage>
</organism>
<dbReference type="InterPro" id="IPR007265">
    <property type="entry name" value="COG_su3"/>
</dbReference>
<evidence type="ECO:0000259" key="10">
    <source>
        <dbReference type="Pfam" id="PF20671"/>
    </source>
</evidence>
<dbReference type="EMBL" id="JBFCZG010000002">
    <property type="protein sequence ID" value="KAL3426299.1"/>
    <property type="molecule type" value="Genomic_DNA"/>
</dbReference>
<dbReference type="InterPro" id="IPR048685">
    <property type="entry name" value="COG3_C"/>
</dbReference>
<evidence type="ECO:0000313" key="11">
    <source>
        <dbReference type="EMBL" id="KAL3426299.1"/>
    </source>
</evidence>
<dbReference type="Pfam" id="PF20671">
    <property type="entry name" value="COG3_C"/>
    <property type="match status" value="1"/>
</dbReference>
<evidence type="ECO:0000313" key="12">
    <source>
        <dbReference type="Proteomes" id="UP001629113"/>
    </source>
</evidence>
<evidence type="ECO:0000256" key="5">
    <source>
        <dbReference type="ARBA" id="ARBA00022927"/>
    </source>
</evidence>
<comment type="caution">
    <text evidence="11">The sequence shown here is derived from an EMBL/GenBank/DDBJ whole genome shotgun (WGS) entry which is preliminary data.</text>
</comment>